<evidence type="ECO:0000313" key="3">
    <source>
        <dbReference type="Proteomes" id="UP000299102"/>
    </source>
</evidence>
<protein>
    <submittedName>
        <fullName evidence="2">Uncharacterized protein</fullName>
    </submittedName>
</protein>
<sequence length="147" mass="17254">MPTPFCSCRFSSDPKMDKDDDVTMIMFERLCSANDQHGIRYLAISIYFTLYRKNNGGGHTAVGRRWCPRRLTRNVDDRSRRPRNRSDNQMSRPYTGRAPRARRPRAVTGKRVRHKKRESQERVETEPPRRLLGLPCQVLIPGQQRLK</sequence>
<dbReference type="EMBL" id="BGZK01000080">
    <property type="protein sequence ID" value="GBP16595.1"/>
    <property type="molecule type" value="Genomic_DNA"/>
</dbReference>
<keyword evidence="3" id="KW-1185">Reference proteome</keyword>
<dbReference type="AlphaFoldDB" id="A0A4C1TRI4"/>
<comment type="caution">
    <text evidence="2">The sequence shown here is derived from an EMBL/GenBank/DDBJ whole genome shotgun (WGS) entry which is preliminary data.</text>
</comment>
<name>A0A4C1TRI4_EUMVA</name>
<gene>
    <name evidence="2" type="ORF">EVAR_19390_1</name>
</gene>
<dbReference type="Proteomes" id="UP000299102">
    <property type="component" value="Unassembled WGS sequence"/>
</dbReference>
<reference evidence="2 3" key="1">
    <citation type="journal article" date="2019" name="Commun. Biol.">
        <title>The bagworm genome reveals a unique fibroin gene that provides high tensile strength.</title>
        <authorList>
            <person name="Kono N."/>
            <person name="Nakamura H."/>
            <person name="Ohtoshi R."/>
            <person name="Tomita M."/>
            <person name="Numata K."/>
            <person name="Arakawa K."/>
        </authorList>
    </citation>
    <scope>NUCLEOTIDE SEQUENCE [LARGE SCALE GENOMIC DNA]</scope>
</reference>
<evidence type="ECO:0000313" key="2">
    <source>
        <dbReference type="EMBL" id="GBP16595.1"/>
    </source>
</evidence>
<proteinExistence type="predicted"/>
<feature type="compositionally biased region" description="Basic and acidic residues" evidence="1">
    <location>
        <begin position="118"/>
        <end position="128"/>
    </location>
</feature>
<feature type="region of interest" description="Disordered" evidence="1">
    <location>
        <begin position="70"/>
        <end position="128"/>
    </location>
</feature>
<organism evidence="2 3">
    <name type="scientific">Eumeta variegata</name>
    <name type="common">Bagworm moth</name>
    <name type="synonym">Eumeta japonica</name>
    <dbReference type="NCBI Taxonomy" id="151549"/>
    <lineage>
        <taxon>Eukaryota</taxon>
        <taxon>Metazoa</taxon>
        <taxon>Ecdysozoa</taxon>
        <taxon>Arthropoda</taxon>
        <taxon>Hexapoda</taxon>
        <taxon>Insecta</taxon>
        <taxon>Pterygota</taxon>
        <taxon>Neoptera</taxon>
        <taxon>Endopterygota</taxon>
        <taxon>Lepidoptera</taxon>
        <taxon>Glossata</taxon>
        <taxon>Ditrysia</taxon>
        <taxon>Tineoidea</taxon>
        <taxon>Psychidae</taxon>
        <taxon>Oiketicinae</taxon>
        <taxon>Eumeta</taxon>
    </lineage>
</organism>
<feature type="compositionally biased region" description="Basic residues" evidence="1">
    <location>
        <begin position="99"/>
        <end position="117"/>
    </location>
</feature>
<accession>A0A4C1TRI4</accession>
<evidence type="ECO:0000256" key="1">
    <source>
        <dbReference type="SAM" id="MobiDB-lite"/>
    </source>
</evidence>